<dbReference type="PANTHER" id="PTHR43617:SF34">
    <property type="entry name" value="PUTATIVE-RELATED"/>
    <property type="match status" value="1"/>
</dbReference>
<comment type="caution">
    <text evidence="2">The sequence shown here is derived from an EMBL/GenBank/DDBJ whole genome shotgun (WGS) entry which is preliminary data.</text>
</comment>
<sequence length="155" mass="16747">MAELTIRPLAPARLSAFITAVENRYAEQKAALGGVPADIAQSQVRAETAAMFPDGRLLPGHTVLHASIGDVDAGDVWIGPHRSEPQLAFLYDIAVDPQAQGRGTGRALLAAAEQWARAQGYTELSLHVFGGNERAIALYSSRGYRTTDLIMRRHL</sequence>
<reference evidence="3" key="1">
    <citation type="journal article" date="2019" name="Int. J. Syst. Evol. Microbiol.">
        <title>The Global Catalogue of Microorganisms (GCM) 10K type strain sequencing project: providing services to taxonomists for standard genome sequencing and annotation.</title>
        <authorList>
            <consortium name="The Broad Institute Genomics Platform"/>
            <consortium name="The Broad Institute Genome Sequencing Center for Infectious Disease"/>
            <person name="Wu L."/>
            <person name="Ma J."/>
        </authorList>
    </citation>
    <scope>NUCLEOTIDE SEQUENCE [LARGE SCALE GENOMIC DNA]</scope>
    <source>
        <strain evidence="3">NBRC 105830</strain>
    </source>
</reference>
<evidence type="ECO:0000313" key="2">
    <source>
        <dbReference type="EMBL" id="GMA20570.1"/>
    </source>
</evidence>
<proteinExistence type="predicted"/>
<dbReference type="CDD" id="cd04301">
    <property type="entry name" value="NAT_SF"/>
    <property type="match status" value="1"/>
</dbReference>
<dbReference type="Gene3D" id="3.40.630.30">
    <property type="match status" value="1"/>
</dbReference>
<protein>
    <recommendedName>
        <fullName evidence="1">N-acetyltransferase domain-containing protein</fullName>
    </recommendedName>
</protein>
<dbReference type="InterPro" id="IPR000182">
    <property type="entry name" value="GNAT_dom"/>
</dbReference>
<dbReference type="Proteomes" id="UP001157109">
    <property type="component" value="Unassembled WGS sequence"/>
</dbReference>
<dbReference type="RefSeq" id="WP_241444120.1">
    <property type="nucleotide sequence ID" value="NZ_BSUJ01000001.1"/>
</dbReference>
<dbReference type="Pfam" id="PF00583">
    <property type="entry name" value="Acetyltransf_1"/>
    <property type="match status" value="1"/>
</dbReference>
<dbReference type="InterPro" id="IPR016181">
    <property type="entry name" value="Acyl_CoA_acyltransferase"/>
</dbReference>
<evidence type="ECO:0000259" key="1">
    <source>
        <dbReference type="PROSITE" id="PS51186"/>
    </source>
</evidence>
<dbReference type="SUPFAM" id="SSF55729">
    <property type="entry name" value="Acyl-CoA N-acyltransferases (Nat)"/>
    <property type="match status" value="1"/>
</dbReference>
<dbReference type="PROSITE" id="PS51186">
    <property type="entry name" value="GNAT"/>
    <property type="match status" value="1"/>
</dbReference>
<accession>A0ABQ6HQT6</accession>
<dbReference type="InterPro" id="IPR050276">
    <property type="entry name" value="MshD_Acetyltransferase"/>
</dbReference>
<dbReference type="EMBL" id="BSUJ01000001">
    <property type="protein sequence ID" value="GMA20570.1"/>
    <property type="molecule type" value="Genomic_DNA"/>
</dbReference>
<name>A0ABQ6HQT6_9MICO</name>
<organism evidence="2 3">
    <name type="scientific">Arsenicicoccus piscis</name>
    <dbReference type="NCBI Taxonomy" id="673954"/>
    <lineage>
        <taxon>Bacteria</taxon>
        <taxon>Bacillati</taxon>
        <taxon>Actinomycetota</taxon>
        <taxon>Actinomycetes</taxon>
        <taxon>Micrococcales</taxon>
        <taxon>Intrasporangiaceae</taxon>
        <taxon>Arsenicicoccus</taxon>
    </lineage>
</organism>
<gene>
    <name evidence="2" type="ORF">GCM10025862_25910</name>
</gene>
<feature type="domain" description="N-acetyltransferase" evidence="1">
    <location>
        <begin position="4"/>
        <end position="155"/>
    </location>
</feature>
<keyword evidence="3" id="KW-1185">Reference proteome</keyword>
<dbReference type="PANTHER" id="PTHR43617">
    <property type="entry name" value="L-AMINO ACID N-ACETYLTRANSFERASE"/>
    <property type="match status" value="1"/>
</dbReference>
<evidence type="ECO:0000313" key="3">
    <source>
        <dbReference type="Proteomes" id="UP001157109"/>
    </source>
</evidence>